<evidence type="ECO:0000259" key="12">
    <source>
        <dbReference type="Pfam" id="PF02767"/>
    </source>
</evidence>
<keyword evidence="6 10" id="KW-0548">Nucleotidyltransferase</keyword>
<evidence type="ECO:0000313" key="15">
    <source>
        <dbReference type="Proteomes" id="UP000824106"/>
    </source>
</evidence>
<sequence>MKFTVNRVELLKKLRDVQLAISNKTTIPILTGLKIEAKNNGLKLTGSNSDISIETKLYVEDEKAQLVIEETGAIVLQPARFFADIINRLSDDTFTFEVNTQLQASITSANSFFTINALDASSYPYLPEIDTSDSFTLSVRLLKRVIEQTVIAVSKHESRPILTGVNFSIQEGKLKAVATDSHRLSQRIIPVNVPEELAFQIVIPGNSLLELSKILTDDIEEVNVALAENQILFTTEDTYFYSRLLEGKYPQTDQLIPEESSTQLTLDVQTLKGAVGRTSLLSHAGKNNVVKLSVTDDHIQLTSNSPEVGFVEEDVPCKSISGDEVEISFNPDYLRDALNTFESGEVTLKLISTLRPFVIVPAESENNYDFVQLITPIRTSAAAR</sequence>
<name>A0A9D2G2Y4_9LACT</name>
<reference evidence="14" key="2">
    <citation type="submission" date="2021-04" db="EMBL/GenBank/DDBJ databases">
        <authorList>
            <person name="Gilroy R."/>
        </authorList>
    </citation>
    <scope>NUCLEOTIDE SEQUENCE</scope>
    <source>
        <strain evidence="14">CHK169-4300</strain>
    </source>
</reference>
<evidence type="ECO:0000259" key="11">
    <source>
        <dbReference type="Pfam" id="PF00712"/>
    </source>
</evidence>
<dbReference type="InterPro" id="IPR022635">
    <property type="entry name" value="DNA_polIII_beta_C"/>
</dbReference>
<dbReference type="Proteomes" id="UP000824106">
    <property type="component" value="Unassembled WGS sequence"/>
</dbReference>
<evidence type="ECO:0000256" key="7">
    <source>
        <dbReference type="ARBA" id="ARBA00022705"/>
    </source>
</evidence>
<dbReference type="InterPro" id="IPR001001">
    <property type="entry name" value="DNA_polIII_beta"/>
</dbReference>
<keyword evidence="9" id="KW-0238">DNA-binding</keyword>
<evidence type="ECO:0000256" key="10">
    <source>
        <dbReference type="PIRNR" id="PIRNR000804"/>
    </source>
</evidence>
<dbReference type="GO" id="GO:0003677">
    <property type="term" value="F:DNA binding"/>
    <property type="evidence" value="ECO:0007669"/>
    <property type="project" value="UniProtKB-UniRule"/>
</dbReference>
<keyword evidence="4 10" id="KW-0963">Cytoplasm</keyword>
<dbReference type="GO" id="GO:0008408">
    <property type="term" value="F:3'-5' exonuclease activity"/>
    <property type="evidence" value="ECO:0007669"/>
    <property type="project" value="InterPro"/>
</dbReference>
<evidence type="ECO:0000256" key="1">
    <source>
        <dbReference type="ARBA" id="ARBA00004496"/>
    </source>
</evidence>
<organism evidence="14 15">
    <name type="scientific">Candidatus Atopostipes pullistercoris</name>
    <dbReference type="NCBI Taxonomy" id="2838467"/>
    <lineage>
        <taxon>Bacteria</taxon>
        <taxon>Bacillati</taxon>
        <taxon>Bacillota</taxon>
        <taxon>Bacilli</taxon>
        <taxon>Lactobacillales</taxon>
        <taxon>Carnobacteriaceae</taxon>
        <taxon>Atopostipes</taxon>
    </lineage>
</organism>
<dbReference type="SUPFAM" id="SSF55979">
    <property type="entry name" value="DNA clamp"/>
    <property type="match status" value="3"/>
</dbReference>
<dbReference type="GO" id="GO:0003887">
    <property type="term" value="F:DNA-directed DNA polymerase activity"/>
    <property type="evidence" value="ECO:0007669"/>
    <property type="project" value="UniProtKB-UniRule"/>
</dbReference>
<comment type="function">
    <text evidence="10">Confers DNA tethering and processivity to DNA polymerases and other proteins. Acts as a clamp, forming a ring around DNA (a reaction catalyzed by the clamp-loading complex) which diffuses in an ATP-independent manner freely and bidirectionally along dsDNA. Initially characterized for its ability to contact the catalytic subunit of DNA polymerase III (Pol III), a complex, multichain enzyme responsible for most of the replicative synthesis in bacteria; Pol III exhibits 3'-5' exonuclease proofreading activity. The beta chain is required for initiation of replication as well as for processivity of DNA replication.</text>
</comment>
<evidence type="ECO:0000256" key="5">
    <source>
        <dbReference type="ARBA" id="ARBA00022679"/>
    </source>
</evidence>
<dbReference type="GO" id="GO:0009360">
    <property type="term" value="C:DNA polymerase III complex"/>
    <property type="evidence" value="ECO:0007669"/>
    <property type="project" value="InterPro"/>
</dbReference>
<dbReference type="PANTHER" id="PTHR30478">
    <property type="entry name" value="DNA POLYMERASE III SUBUNIT BETA"/>
    <property type="match status" value="1"/>
</dbReference>
<dbReference type="GO" id="GO:0005737">
    <property type="term" value="C:cytoplasm"/>
    <property type="evidence" value="ECO:0007669"/>
    <property type="project" value="UniProtKB-SubCell"/>
</dbReference>
<dbReference type="NCBIfam" id="TIGR00663">
    <property type="entry name" value="dnan"/>
    <property type="match status" value="1"/>
</dbReference>
<dbReference type="Pfam" id="PF00712">
    <property type="entry name" value="DNA_pol3_beta"/>
    <property type="match status" value="1"/>
</dbReference>
<keyword evidence="7 10" id="KW-0235">DNA replication</keyword>
<protein>
    <recommendedName>
        <fullName evidence="3 10">Beta sliding clamp</fullName>
    </recommendedName>
</protein>
<comment type="caution">
    <text evidence="14">The sequence shown here is derived from an EMBL/GenBank/DDBJ whole genome shotgun (WGS) entry which is preliminary data.</text>
</comment>
<dbReference type="Gene3D" id="3.70.10.10">
    <property type="match status" value="1"/>
</dbReference>
<accession>A0A9D2G2Y4</accession>
<evidence type="ECO:0000256" key="4">
    <source>
        <dbReference type="ARBA" id="ARBA00022490"/>
    </source>
</evidence>
<comment type="subunit">
    <text evidence="10">Forms a ring-shaped head-to-tail homodimer around DNA.</text>
</comment>
<dbReference type="CDD" id="cd00140">
    <property type="entry name" value="beta_clamp"/>
    <property type="match status" value="1"/>
</dbReference>
<dbReference type="Pfam" id="PF02768">
    <property type="entry name" value="DNA_pol3_beta_3"/>
    <property type="match status" value="1"/>
</dbReference>
<comment type="similarity">
    <text evidence="2 10">Belongs to the beta sliding clamp family.</text>
</comment>
<dbReference type="PIRSF" id="PIRSF000804">
    <property type="entry name" value="DNA_pol_III_b"/>
    <property type="match status" value="1"/>
</dbReference>
<dbReference type="AlphaFoldDB" id="A0A9D2G2Y4"/>
<dbReference type="PANTHER" id="PTHR30478:SF0">
    <property type="entry name" value="BETA SLIDING CLAMP"/>
    <property type="match status" value="1"/>
</dbReference>
<evidence type="ECO:0000256" key="3">
    <source>
        <dbReference type="ARBA" id="ARBA00021035"/>
    </source>
</evidence>
<dbReference type="GO" id="GO:0006271">
    <property type="term" value="P:DNA strand elongation involved in DNA replication"/>
    <property type="evidence" value="ECO:0007669"/>
    <property type="project" value="TreeGrafter"/>
</dbReference>
<evidence type="ECO:0000313" key="14">
    <source>
        <dbReference type="EMBL" id="HIZ71232.1"/>
    </source>
</evidence>
<dbReference type="InterPro" id="IPR046938">
    <property type="entry name" value="DNA_clamp_sf"/>
</dbReference>
<dbReference type="EMBL" id="DXAZ01000086">
    <property type="protein sequence ID" value="HIZ71232.1"/>
    <property type="molecule type" value="Genomic_DNA"/>
</dbReference>
<evidence type="ECO:0000256" key="9">
    <source>
        <dbReference type="ARBA" id="ARBA00023125"/>
    </source>
</evidence>
<evidence type="ECO:0000256" key="6">
    <source>
        <dbReference type="ARBA" id="ARBA00022695"/>
    </source>
</evidence>
<dbReference type="InterPro" id="IPR022634">
    <property type="entry name" value="DNA_polIII_beta_N"/>
</dbReference>
<evidence type="ECO:0000259" key="13">
    <source>
        <dbReference type="Pfam" id="PF02768"/>
    </source>
</evidence>
<feature type="domain" description="DNA polymerase III beta sliding clamp central" evidence="12">
    <location>
        <begin position="137"/>
        <end position="251"/>
    </location>
</feature>
<dbReference type="Pfam" id="PF02767">
    <property type="entry name" value="DNA_pol3_beta_2"/>
    <property type="match status" value="1"/>
</dbReference>
<feature type="domain" description="DNA polymerase III beta sliding clamp N-terminal" evidence="11">
    <location>
        <begin position="1"/>
        <end position="127"/>
    </location>
</feature>
<feature type="domain" description="DNA polymerase III beta sliding clamp C-terminal" evidence="13">
    <location>
        <begin position="254"/>
        <end position="377"/>
    </location>
</feature>
<evidence type="ECO:0000256" key="8">
    <source>
        <dbReference type="ARBA" id="ARBA00022932"/>
    </source>
</evidence>
<comment type="subcellular location">
    <subcellularLocation>
        <location evidence="1 10">Cytoplasm</location>
    </subcellularLocation>
</comment>
<dbReference type="SMART" id="SM00480">
    <property type="entry name" value="POL3Bc"/>
    <property type="match status" value="1"/>
</dbReference>
<dbReference type="InterPro" id="IPR022637">
    <property type="entry name" value="DNA_polIII_beta_cen"/>
</dbReference>
<proteinExistence type="inferred from homology"/>
<dbReference type="Gene3D" id="3.10.150.10">
    <property type="entry name" value="DNA Polymerase III, subunit A, domain 2"/>
    <property type="match status" value="1"/>
</dbReference>
<keyword evidence="5 10" id="KW-0808">Transferase</keyword>
<reference evidence="14" key="1">
    <citation type="journal article" date="2021" name="PeerJ">
        <title>Extensive microbial diversity within the chicken gut microbiome revealed by metagenomics and culture.</title>
        <authorList>
            <person name="Gilroy R."/>
            <person name="Ravi A."/>
            <person name="Getino M."/>
            <person name="Pursley I."/>
            <person name="Horton D.L."/>
            <person name="Alikhan N.F."/>
            <person name="Baker D."/>
            <person name="Gharbi K."/>
            <person name="Hall N."/>
            <person name="Watson M."/>
            <person name="Adriaenssens E.M."/>
            <person name="Foster-Nyarko E."/>
            <person name="Jarju S."/>
            <person name="Secka A."/>
            <person name="Antonio M."/>
            <person name="Oren A."/>
            <person name="Chaudhuri R.R."/>
            <person name="La Ragione R."/>
            <person name="Hildebrand F."/>
            <person name="Pallen M.J."/>
        </authorList>
    </citation>
    <scope>NUCLEOTIDE SEQUENCE</scope>
    <source>
        <strain evidence="14">CHK169-4300</strain>
    </source>
</reference>
<keyword evidence="8 10" id="KW-0239">DNA-directed DNA polymerase</keyword>
<gene>
    <name evidence="14" type="primary">dnaN</name>
    <name evidence="14" type="ORF">H9808_05640</name>
</gene>
<evidence type="ECO:0000256" key="2">
    <source>
        <dbReference type="ARBA" id="ARBA00010752"/>
    </source>
</evidence>